<feature type="compositionally biased region" description="Polar residues" evidence="7">
    <location>
        <begin position="298"/>
        <end position="313"/>
    </location>
</feature>
<evidence type="ECO:0000313" key="9">
    <source>
        <dbReference type="Proteomes" id="UP000198802"/>
    </source>
</evidence>
<dbReference type="InterPro" id="IPR007213">
    <property type="entry name" value="Ppm1/Ppm2/Tcmp"/>
</dbReference>
<dbReference type="Proteomes" id="UP000198802">
    <property type="component" value="Unassembled WGS sequence"/>
</dbReference>
<dbReference type="InterPro" id="IPR011610">
    <property type="entry name" value="SAM_mthyl_Trfase_ML2640-like"/>
</dbReference>
<name>A0A0S4QU14_9ACTN</name>
<evidence type="ECO:0000256" key="3">
    <source>
        <dbReference type="ARBA" id="ARBA00022603"/>
    </source>
</evidence>
<dbReference type="PANTHER" id="PTHR43619:SF2">
    <property type="entry name" value="S-ADENOSYL-L-METHIONINE-DEPENDENT METHYLTRANSFERASES SUPERFAMILY PROTEIN"/>
    <property type="match status" value="1"/>
</dbReference>
<evidence type="ECO:0000256" key="6">
    <source>
        <dbReference type="RuleBase" id="RU362030"/>
    </source>
</evidence>
<dbReference type="GO" id="GO:0008168">
    <property type="term" value="F:methyltransferase activity"/>
    <property type="evidence" value="ECO:0007669"/>
    <property type="project" value="UniProtKB-UniRule"/>
</dbReference>
<sequence length="313" mass="34506">MDEVPRGVGRTALATAWIRARASRRPDRLFDDWLAQLFVDAAGDAVPVVPPDADDQLRMWARTLMTYLDVRTRFFDDELGAAVAAGCRQVVVLAAGLDTRAFRLPWPDGTLLFEVDRPDMLSFKERVLASTSFRPRCERHPVVADLTEDWVDRLLRAGLRPSLPTAWLAEGILVYLEAAQAERLLTNVTDLSAPSSRFALEDATGLSKELLDEVRRIPPMGEFADLWHGGLQGESAAWLGDHGWRGHETTFTRAADRLGRRPDQSMPVEGSFVTAQRTGPSEPAGVTRATAPRHAGATESNRLNGRRPTATTG</sequence>
<evidence type="ECO:0000313" key="8">
    <source>
        <dbReference type="EMBL" id="CUU58344.1"/>
    </source>
</evidence>
<keyword evidence="4 8" id="KW-0808">Transferase</keyword>
<gene>
    <name evidence="8" type="ORF">Ga0074812_118116</name>
</gene>
<dbReference type="GO" id="GO:0032259">
    <property type="term" value="P:methylation"/>
    <property type="evidence" value="ECO:0007669"/>
    <property type="project" value="UniProtKB-KW"/>
</dbReference>
<dbReference type="SUPFAM" id="SSF53335">
    <property type="entry name" value="S-adenosyl-L-methionine-dependent methyltransferases"/>
    <property type="match status" value="1"/>
</dbReference>
<organism evidence="8 9">
    <name type="scientific">Parafrankia irregularis</name>
    <dbReference type="NCBI Taxonomy" id="795642"/>
    <lineage>
        <taxon>Bacteria</taxon>
        <taxon>Bacillati</taxon>
        <taxon>Actinomycetota</taxon>
        <taxon>Actinomycetes</taxon>
        <taxon>Frankiales</taxon>
        <taxon>Frankiaceae</taxon>
        <taxon>Parafrankia</taxon>
    </lineage>
</organism>
<comment type="function">
    <text evidence="1 6">Exhibits S-adenosyl-L-methionine-dependent methyltransferase activity.</text>
</comment>
<keyword evidence="3 6" id="KW-0489">Methyltransferase</keyword>
<evidence type="ECO:0000256" key="7">
    <source>
        <dbReference type="SAM" id="MobiDB-lite"/>
    </source>
</evidence>
<proteinExistence type="inferred from homology"/>
<dbReference type="RefSeq" id="WP_091281293.1">
    <property type="nucleotide sequence ID" value="NZ_FAOZ01000018.1"/>
</dbReference>
<evidence type="ECO:0000256" key="2">
    <source>
        <dbReference type="ARBA" id="ARBA00008138"/>
    </source>
</evidence>
<keyword evidence="9" id="KW-1185">Reference proteome</keyword>
<feature type="region of interest" description="Disordered" evidence="7">
    <location>
        <begin position="253"/>
        <end position="313"/>
    </location>
</feature>
<feature type="compositionally biased region" description="Basic and acidic residues" evidence="7">
    <location>
        <begin position="253"/>
        <end position="263"/>
    </location>
</feature>
<dbReference type="Pfam" id="PF04072">
    <property type="entry name" value="LCM"/>
    <property type="match status" value="1"/>
</dbReference>
<evidence type="ECO:0000256" key="4">
    <source>
        <dbReference type="ARBA" id="ARBA00022679"/>
    </source>
</evidence>
<evidence type="ECO:0000256" key="5">
    <source>
        <dbReference type="ARBA" id="ARBA00022691"/>
    </source>
</evidence>
<protein>
    <recommendedName>
        <fullName evidence="6">S-adenosyl-L-methionine-dependent methyltransferase</fullName>
        <ecNumber evidence="6">2.1.1.-</ecNumber>
    </recommendedName>
</protein>
<dbReference type="InterPro" id="IPR029063">
    <property type="entry name" value="SAM-dependent_MTases_sf"/>
</dbReference>
<evidence type="ECO:0000256" key="1">
    <source>
        <dbReference type="ARBA" id="ARBA00003907"/>
    </source>
</evidence>
<dbReference type="EMBL" id="FAOZ01000018">
    <property type="protein sequence ID" value="CUU58344.1"/>
    <property type="molecule type" value="Genomic_DNA"/>
</dbReference>
<dbReference type="Gene3D" id="3.40.50.150">
    <property type="entry name" value="Vaccinia Virus protein VP39"/>
    <property type="match status" value="1"/>
</dbReference>
<dbReference type="NCBIfam" id="TIGR00027">
    <property type="entry name" value="mthyl_TIGR00027"/>
    <property type="match status" value="1"/>
</dbReference>
<keyword evidence="5 6" id="KW-0949">S-adenosyl-L-methionine</keyword>
<dbReference type="AlphaFoldDB" id="A0A0S4QU14"/>
<accession>A0A0S4QU14</accession>
<comment type="similarity">
    <text evidence="2 6">Belongs to the UPF0677 family.</text>
</comment>
<reference evidence="9" key="1">
    <citation type="submission" date="2015-11" db="EMBL/GenBank/DDBJ databases">
        <authorList>
            <person name="Varghese N."/>
        </authorList>
    </citation>
    <scope>NUCLEOTIDE SEQUENCE [LARGE SCALE GENOMIC DNA]</scope>
    <source>
        <strain evidence="9">DSM 45899</strain>
    </source>
</reference>
<dbReference type="PANTHER" id="PTHR43619">
    <property type="entry name" value="S-ADENOSYL-L-METHIONINE-DEPENDENT METHYLTRANSFERASE YKTD-RELATED"/>
    <property type="match status" value="1"/>
</dbReference>
<dbReference type="EC" id="2.1.1.-" evidence="6"/>